<sequence length="187" mass="21581">MRKIKTIFDRNWETNRKVNAQLAVDFDFENATATEKLDGMNIRLTVRNHTVVRVEKRRNPNKVQKQQGISEPWYIDADEFGSADQWIFDAVRNTDFTTVPDGEWSAEALGKNIQGNPLNLSNNQVFIFSLPKWREKITLANVPTTFEALKAWLPQQKSRLGNNTGIEGIVWHHPNGEMVKIKVKDFE</sequence>
<dbReference type="eggNOG" id="ENOG502ZUGX">
    <property type="taxonomic scope" value="Bacteria"/>
</dbReference>
<dbReference type="InterPro" id="IPR041211">
    <property type="entry name" value="RLIG1"/>
</dbReference>
<name>A1ZMP5_MICM2</name>
<gene>
    <name evidence="1" type="ORF">M23134_03985</name>
</gene>
<dbReference type="GO" id="GO:0000302">
    <property type="term" value="P:response to reactive oxygen species"/>
    <property type="evidence" value="ECO:0007669"/>
    <property type="project" value="InterPro"/>
</dbReference>
<accession>A1ZMP5</accession>
<reference evidence="1 2" key="1">
    <citation type="submission" date="2007-01" db="EMBL/GenBank/DDBJ databases">
        <authorList>
            <person name="Haygood M."/>
            <person name="Podell S."/>
            <person name="Anderson C."/>
            <person name="Hopkinson B."/>
            <person name="Roe K."/>
            <person name="Barbeau K."/>
            <person name="Gaasterland T."/>
            <person name="Ferriera S."/>
            <person name="Johnson J."/>
            <person name="Kravitz S."/>
            <person name="Beeson K."/>
            <person name="Sutton G."/>
            <person name="Rogers Y.-H."/>
            <person name="Friedman R."/>
            <person name="Frazier M."/>
            <person name="Venter J.C."/>
        </authorList>
    </citation>
    <scope>NUCLEOTIDE SEQUENCE [LARGE SCALE GENOMIC DNA]</scope>
    <source>
        <strain evidence="1 2">ATCC 23134</strain>
    </source>
</reference>
<comment type="caution">
    <text evidence="1">The sequence shown here is derived from an EMBL/GenBank/DDBJ whole genome shotgun (WGS) entry which is preliminary data.</text>
</comment>
<proteinExistence type="predicted"/>
<dbReference type="RefSeq" id="WP_002698160.1">
    <property type="nucleotide sequence ID" value="NZ_AAWS01000016.1"/>
</dbReference>
<evidence type="ECO:0000313" key="1">
    <source>
        <dbReference type="EMBL" id="EAY28425.1"/>
    </source>
</evidence>
<evidence type="ECO:0000313" key="2">
    <source>
        <dbReference type="Proteomes" id="UP000004095"/>
    </source>
</evidence>
<organism evidence="1 2">
    <name type="scientific">Microscilla marina ATCC 23134</name>
    <dbReference type="NCBI Taxonomy" id="313606"/>
    <lineage>
        <taxon>Bacteria</taxon>
        <taxon>Pseudomonadati</taxon>
        <taxon>Bacteroidota</taxon>
        <taxon>Cytophagia</taxon>
        <taxon>Cytophagales</taxon>
        <taxon>Microscillaceae</taxon>
        <taxon>Microscilla</taxon>
    </lineage>
</organism>
<dbReference type="Proteomes" id="UP000004095">
    <property type="component" value="Unassembled WGS sequence"/>
</dbReference>
<keyword evidence="2" id="KW-1185">Reference proteome</keyword>
<dbReference type="AlphaFoldDB" id="A1ZMP5"/>
<dbReference type="GO" id="GO:0003972">
    <property type="term" value="F:RNA ligase (ATP) activity"/>
    <property type="evidence" value="ECO:0007669"/>
    <property type="project" value="InterPro"/>
</dbReference>
<dbReference type="Pfam" id="PF17720">
    <property type="entry name" value="RLIG1"/>
    <property type="match status" value="1"/>
</dbReference>
<protein>
    <recommendedName>
        <fullName evidence="3">RNA ligase domain-containing protein</fullName>
    </recommendedName>
</protein>
<dbReference type="OrthoDB" id="7062283at2"/>
<evidence type="ECO:0008006" key="3">
    <source>
        <dbReference type="Google" id="ProtNLM"/>
    </source>
</evidence>
<dbReference type="EMBL" id="AAWS01000016">
    <property type="protein sequence ID" value="EAY28425.1"/>
    <property type="molecule type" value="Genomic_DNA"/>
</dbReference>